<dbReference type="RefSeq" id="WP_185002626.1">
    <property type="nucleotide sequence ID" value="NZ_JACHMH010000001.1"/>
</dbReference>
<feature type="transmembrane region" description="Helical" evidence="2">
    <location>
        <begin position="251"/>
        <end position="270"/>
    </location>
</feature>
<feature type="transmembrane region" description="Helical" evidence="2">
    <location>
        <begin position="75"/>
        <end position="97"/>
    </location>
</feature>
<dbReference type="Proteomes" id="UP000533598">
    <property type="component" value="Unassembled WGS sequence"/>
</dbReference>
<gene>
    <name evidence="3" type="ORF">HNR67_002962</name>
</gene>
<dbReference type="EMBL" id="JACHMH010000001">
    <property type="protein sequence ID" value="MBB4676844.1"/>
    <property type="molecule type" value="Genomic_DNA"/>
</dbReference>
<evidence type="ECO:0000256" key="1">
    <source>
        <dbReference type="SAM" id="MobiDB-lite"/>
    </source>
</evidence>
<dbReference type="AlphaFoldDB" id="A0A7W7C944"/>
<keyword evidence="2" id="KW-0812">Transmembrane</keyword>
<evidence type="ECO:0000313" key="3">
    <source>
        <dbReference type="EMBL" id="MBB4676844.1"/>
    </source>
</evidence>
<evidence type="ECO:0000313" key="4">
    <source>
        <dbReference type="Proteomes" id="UP000533598"/>
    </source>
</evidence>
<evidence type="ECO:0000256" key="2">
    <source>
        <dbReference type="SAM" id="Phobius"/>
    </source>
</evidence>
<organism evidence="3 4">
    <name type="scientific">Crossiella cryophila</name>
    <dbReference type="NCBI Taxonomy" id="43355"/>
    <lineage>
        <taxon>Bacteria</taxon>
        <taxon>Bacillati</taxon>
        <taxon>Actinomycetota</taxon>
        <taxon>Actinomycetes</taxon>
        <taxon>Pseudonocardiales</taxon>
        <taxon>Pseudonocardiaceae</taxon>
        <taxon>Crossiella</taxon>
    </lineage>
</organism>
<proteinExistence type="predicted"/>
<protein>
    <submittedName>
        <fullName evidence="3">Uncharacterized protein</fullName>
    </submittedName>
</protein>
<reference evidence="3 4" key="1">
    <citation type="submission" date="2020-08" db="EMBL/GenBank/DDBJ databases">
        <title>Sequencing the genomes of 1000 actinobacteria strains.</title>
        <authorList>
            <person name="Klenk H.-P."/>
        </authorList>
    </citation>
    <scope>NUCLEOTIDE SEQUENCE [LARGE SCALE GENOMIC DNA]</scope>
    <source>
        <strain evidence="3 4">DSM 44230</strain>
    </source>
</reference>
<keyword evidence="2" id="KW-0472">Membrane</keyword>
<accession>A0A7W7C944</accession>
<keyword evidence="4" id="KW-1185">Reference proteome</keyword>
<comment type="caution">
    <text evidence="3">The sequence shown here is derived from an EMBL/GenBank/DDBJ whole genome shotgun (WGS) entry which is preliminary data.</text>
</comment>
<name>A0A7W7C944_9PSEU</name>
<feature type="transmembrane region" description="Helical" evidence="2">
    <location>
        <begin position="192"/>
        <end position="215"/>
    </location>
</feature>
<feature type="transmembrane region" description="Helical" evidence="2">
    <location>
        <begin position="103"/>
        <end position="121"/>
    </location>
</feature>
<sequence>MPRPPARKSPGCAVVLLLLLAGPAAYLIWAAVFHTTDPATRIWQTIGAAVLLVATVAGLLVTLDVGDGKRPGYDLGCVGLGLPLLTAPGLLLALLGADTGITVVGWILVVAGVLVMFGAILNRGQTEPAEPVEPGNGQVNGVAPSPAKAEEPVPAANRIGCSLAAIGLLALPGLSLLWLAAFDPDRSHTGRVWCAVAGAALLAMAAAATAASLGLGDSARRLDLGCLGLVLLLLIAPGVLLLIAADPPGGVRIVGWCLLGLAGCALLGTVTRGRQARIRGSGK</sequence>
<feature type="transmembrane region" description="Helical" evidence="2">
    <location>
        <begin position="222"/>
        <end position="245"/>
    </location>
</feature>
<feature type="transmembrane region" description="Helical" evidence="2">
    <location>
        <begin position="159"/>
        <end position="180"/>
    </location>
</feature>
<feature type="transmembrane region" description="Helical" evidence="2">
    <location>
        <begin position="46"/>
        <end position="63"/>
    </location>
</feature>
<keyword evidence="2" id="KW-1133">Transmembrane helix</keyword>
<feature type="region of interest" description="Disordered" evidence="1">
    <location>
        <begin position="128"/>
        <end position="148"/>
    </location>
</feature>